<feature type="compositionally biased region" description="Basic and acidic residues" evidence="10">
    <location>
        <begin position="1"/>
        <end position="13"/>
    </location>
</feature>
<dbReference type="EC" id="2.8.2.-" evidence="9"/>
<keyword evidence="3 9" id="KW-0808">Transferase</keyword>
<evidence type="ECO:0000313" key="11">
    <source>
        <dbReference type="EMBL" id="SVE94514.1"/>
    </source>
</evidence>
<keyword evidence="7 9" id="KW-0472">Membrane</keyword>
<keyword evidence="5 9" id="KW-0735">Signal-anchor</keyword>
<evidence type="ECO:0000256" key="1">
    <source>
        <dbReference type="ARBA" id="ARBA00004606"/>
    </source>
</evidence>
<dbReference type="EMBL" id="LR024895">
    <property type="protein sequence ID" value="SVE94514.1"/>
    <property type="molecule type" value="mRNA"/>
</dbReference>
<dbReference type="InterPro" id="IPR005331">
    <property type="entry name" value="Sulfotransferase"/>
</dbReference>
<comment type="catalytic activity">
    <reaction evidence="9">
        <text>alpha-D-glucosaminyl-[heparan sulfate](n) + 3'-phosphoadenylyl sulfate = 6-sulfo-alpha-D-glucosaminyl-[heparan sulfate](n) + adenosine 3',5'-bisphosphate + H(+)</text>
        <dbReference type="Rhea" id="RHEA:56604"/>
        <dbReference type="Rhea" id="RHEA-COMP:9830"/>
        <dbReference type="Rhea" id="RHEA-COMP:14621"/>
        <dbReference type="ChEBI" id="CHEBI:15378"/>
        <dbReference type="ChEBI" id="CHEBI:58339"/>
        <dbReference type="ChEBI" id="CHEBI:58343"/>
        <dbReference type="ChEBI" id="CHEBI:58388"/>
        <dbReference type="ChEBI" id="CHEBI:140604"/>
    </reaction>
</comment>
<accession>A0A4Y7NPW5</accession>
<dbReference type="FunFam" id="3.40.50.300:FF:000347">
    <property type="entry name" value="Heparan-sulfate 6-O-sulfotransferase"/>
    <property type="match status" value="1"/>
</dbReference>
<proteinExistence type="evidence at transcript level"/>
<reference evidence="11" key="1">
    <citation type="submission" date="2018-08" db="EMBL/GenBank/DDBJ databases">
        <authorList>
            <person name="Cornetti L."/>
        </authorList>
    </citation>
    <scope>NUCLEOTIDE SEQUENCE</scope>
    <source>
        <strain evidence="11">OM-SAIQ-clone2</strain>
    </source>
</reference>
<dbReference type="AlphaFoldDB" id="A0A4Y7NPW5"/>
<dbReference type="GO" id="GO:0017095">
    <property type="term" value="F:heparan sulfate 6-sulfotransferase activity"/>
    <property type="evidence" value="ECO:0007669"/>
    <property type="project" value="TreeGrafter"/>
</dbReference>
<evidence type="ECO:0000256" key="10">
    <source>
        <dbReference type="SAM" id="MobiDB-lite"/>
    </source>
</evidence>
<dbReference type="PANTHER" id="PTHR12812:SF0">
    <property type="entry name" value="HEPARAN-SULFATE 6-O-SULFOTRANSFERASE"/>
    <property type="match status" value="1"/>
</dbReference>
<evidence type="ECO:0000256" key="9">
    <source>
        <dbReference type="RuleBase" id="RU364122"/>
    </source>
</evidence>
<evidence type="ECO:0000256" key="3">
    <source>
        <dbReference type="ARBA" id="ARBA00022679"/>
    </source>
</evidence>
<comment type="subcellular location">
    <subcellularLocation>
        <location evidence="1 9">Membrane</location>
        <topology evidence="1 9">Single-pass type II membrane protein</topology>
    </subcellularLocation>
</comment>
<keyword evidence="8" id="KW-0325">Glycoprotein</keyword>
<name>A0A4Y7NPW5_9CRUS</name>
<gene>
    <name evidence="11" type="primary">EOG090X0E58</name>
</gene>
<comment type="similarity">
    <text evidence="2 9">Belongs to the sulfotransferase 6 family.</text>
</comment>
<organism evidence="11">
    <name type="scientific">Simocephalus serrulatus</name>
    <dbReference type="NCBI Taxonomy" id="117539"/>
    <lineage>
        <taxon>Eukaryota</taxon>
        <taxon>Metazoa</taxon>
        <taxon>Ecdysozoa</taxon>
        <taxon>Arthropoda</taxon>
        <taxon>Crustacea</taxon>
        <taxon>Branchiopoda</taxon>
        <taxon>Diplostraca</taxon>
        <taxon>Cladocera</taxon>
        <taxon>Anomopoda</taxon>
        <taxon>Daphniidae</taxon>
        <taxon>Simocephalus</taxon>
    </lineage>
</organism>
<evidence type="ECO:0000256" key="8">
    <source>
        <dbReference type="ARBA" id="ARBA00023180"/>
    </source>
</evidence>
<comment type="function">
    <text evidence="9">6-O-sulfation enzyme which catalyzes the transfer of sulfate from 3'-phosphoadenosine 5'-phosphosulfate (PAPS) to position 6 of the N-sulfoglucosamine residue (GlcNS) of heparan sulfate.</text>
</comment>
<feature type="region of interest" description="Disordered" evidence="10">
    <location>
        <begin position="1"/>
        <end position="29"/>
    </location>
</feature>
<dbReference type="Gene3D" id="3.40.50.300">
    <property type="entry name" value="P-loop containing nucleotide triphosphate hydrolases"/>
    <property type="match status" value="1"/>
</dbReference>
<evidence type="ECO:0000256" key="4">
    <source>
        <dbReference type="ARBA" id="ARBA00022692"/>
    </source>
</evidence>
<evidence type="ECO:0000256" key="7">
    <source>
        <dbReference type="ARBA" id="ARBA00023136"/>
    </source>
</evidence>
<dbReference type="PANTHER" id="PTHR12812">
    <property type="entry name" value="HEPARAN SULFATE 6-O-SULFOTRANSFERASE 3"/>
    <property type="match status" value="1"/>
</dbReference>
<dbReference type="InterPro" id="IPR027417">
    <property type="entry name" value="P-loop_NTPase"/>
</dbReference>
<keyword evidence="6" id="KW-1133">Transmembrane helix</keyword>
<evidence type="ECO:0000256" key="2">
    <source>
        <dbReference type="ARBA" id="ARBA00010109"/>
    </source>
</evidence>
<protein>
    <recommendedName>
        <fullName evidence="9">Heparan-sulfate 6-O-sulfotransferase</fullName>
        <ecNumber evidence="9">2.8.2.-</ecNumber>
    </recommendedName>
</protein>
<evidence type="ECO:0000256" key="6">
    <source>
        <dbReference type="ARBA" id="ARBA00022989"/>
    </source>
</evidence>
<dbReference type="GO" id="GO:0016020">
    <property type="term" value="C:membrane"/>
    <property type="evidence" value="ECO:0007669"/>
    <property type="project" value="UniProtKB-SubCell"/>
</dbReference>
<dbReference type="SUPFAM" id="SSF52540">
    <property type="entry name" value="P-loop containing nucleoside triphosphate hydrolases"/>
    <property type="match status" value="1"/>
</dbReference>
<dbReference type="InterPro" id="IPR010635">
    <property type="entry name" value="Heparan_SO4-6-sulfoTrfase"/>
</dbReference>
<dbReference type="Pfam" id="PF03567">
    <property type="entry name" value="Sulfotransfer_2"/>
    <property type="match status" value="1"/>
</dbReference>
<sequence>MPEDDREKRETTQHNKIKPSQLRLPTHPRTPRRPRLLAIILLQLATLFLWDTGDWTCRWCLCLFNIRKDSEETKKKTTSFIEIYQTSSIVLVKKSTEISPFRHGLIRVESKVKIESVSFKQAQISGFDITSTDVIVFLHIQKTGGTTFGRHLVRDLNLETPCICPRKRKRCDCFRPNTINEQWLFSRYSTGWKCGLHADWTELTDCVEGALDEYEGVTKKRRYFFITVLRDPIHRYLSEFRHVQRGATWKSARHWCGGQEFTSLPHCYKGSNWTGVELDEFMNCPYNLAHNRQTRMLADLTLAGCYTGYNSTVDQLERDRILLQSAKQNLASMTYFGLTEQQSASQYIFEQTFQLDFVNSFDQANATLSAQAIAELTPTQIERIRQLNSLDAELLDFARQLLQKRFELLKGKDPNFRQHWLRIVHPSKSEATEGNSLF</sequence>
<evidence type="ECO:0000256" key="5">
    <source>
        <dbReference type="ARBA" id="ARBA00022968"/>
    </source>
</evidence>
<keyword evidence="4" id="KW-0812">Transmembrane</keyword>